<dbReference type="EMBL" id="AP022613">
    <property type="protein sequence ID" value="BBZ41126.1"/>
    <property type="molecule type" value="Genomic_DNA"/>
</dbReference>
<evidence type="ECO:0000256" key="6">
    <source>
        <dbReference type="ARBA" id="ARBA00093784"/>
    </source>
</evidence>
<evidence type="ECO:0000256" key="8">
    <source>
        <dbReference type="ARBA" id="ARBA00093801"/>
    </source>
</evidence>
<sequence>MATIKQWIRWFGGALAGSCLILTAFGLAGGTSAQAAPAPGNHWCPGDPWNPGWGTAYDWDWGRCHDWQGLAGQNGAVGSGPWGPMPGWAPPPPAPPAWAPGAHLMWNPTTGVWGFWNNGIWTPA</sequence>
<gene>
    <name evidence="9" type="ORF">MCNS_41890</name>
</gene>
<protein>
    <recommendedName>
        <fullName evidence="2">Pilin</fullName>
    </recommendedName>
    <alternativeName>
        <fullName evidence="8">Pili structural subunit</fullName>
    </alternativeName>
</protein>
<evidence type="ECO:0000256" key="3">
    <source>
        <dbReference type="ARBA" id="ARBA00022729"/>
    </source>
</evidence>
<keyword evidence="10" id="KW-1185">Reference proteome</keyword>
<dbReference type="RefSeq" id="WP_085234383.1">
    <property type="nucleotide sequence ID" value="NZ_AP022613.1"/>
</dbReference>
<comment type="subunit">
    <text evidence="7">Forms a homomer composed of subunits assembled in a large structure.</text>
</comment>
<dbReference type="Pfam" id="PF26380">
    <property type="entry name" value="Pilin_Mycobact"/>
    <property type="match status" value="1"/>
</dbReference>
<name>A0A1X1T364_9MYCO</name>
<proteinExistence type="inferred from homology"/>
<keyword evidence="3" id="KW-0732">Signal</keyword>
<reference evidence="9 10" key="1">
    <citation type="journal article" date="2019" name="Emerg. Microbes Infect.">
        <title>Comprehensive subspecies identification of 175 nontuberculous mycobacteria species based on 7547 genomic profiles.</title>
        <authorList>
            <person name="Matsumoto Y."/>
            <person name="Kinjo T."/>
            <person name="Motooka D."/>
            <person name="Nabeya D."/>
            <person name="Jung N."/>
            <person name="Uechi K."/>
            <person name="Horii T."/>
            <person name="Iida T."/>
            <person name="Fujita J."/>
            <person name="Nakamura S."/>
        </authorList>
    </citation>
    <scope>NUCLEOTIDE SEQUENCE [LARGE SCALE GENOMIC DNA]</scope>
    <source>
        <strain evidence="9 10">JCM 14738</strain>
    </source>
</reference>
<evidence type="ECO:0000256" key="2">
    <source>
        <dbReference type="ARBA" id="ARBA00018586"/>
    </source>
</evidence>
<keyword evidence="5" id="KW-0281">Fimbrium</keyword>
<dbReference type="InterPro" id="IPR058759">
    <property type="entry name" value="Pilin_mycobact"/>
</dbReference>
<evidence type="ECO:0000256" key="7">
    <source>
        <dbReference type="ARBA" id="ARBA00093787"/>
    </source>
</evidence>
<organism evidence="9 10">
    <name type="scientific">Mycobacterium conspicuum</name>
    <dbReference type="NCBI Taxonomy" id="44010"/>
    <lineage>
        <taxon>Bacteria</taxon>
        <taxon>Bacillati</taxon>
        <taxon>Actinomycetota</taxon>
        <taxon>Actinomycetes</taxon>
        <taxon>Mycobacteriales</taxon>
        <taxon>Mycobacteriaceae</taxon>
        <taxon>Mycobacterium</taxon>
    </lineage>
</organism>
<evidence type="ECO:0000313" key="10">
    <source>
        <dbReference type="Proteomes" id="UP000467385"/>
    </source>
</evidence>
<comment type="similarity">
    <text evidence="6">Belongs to the mycobacterial pilin family.</text>
</comment>
<dbReference type="Proteomes" id="UP000467385">
    <property type="component" value="Chromosome"/>
</dbReference>
<evidence type="ECO:0000313" key="9">
    <source>
        <dbReference type="EMBL" id="BBZ41126.1"/>
    </source>
</evidence>
<evidence type="ECO:0000256" key="1">
    <source>
        <dbReference type="ARBA" id="ARBA00004561"/>
    </source>
</evidence>
<dbReference type="AlphaFoldDB" id="A0A1X1T364"/>
<evidence type="ECO:0000256" key="5">
    <source>
        <dbReference type="ARBA" id="ARBA00023263"/>
    </source>
</evidence>
<accession>A0A1X1T364</accession>
<comment type="subcellular location">
    <subcellularLocation>
        <location evidence="1">Fimbrium</location>
    </subcellularLocation>
</comment>
<keyword evidence="4" id="KW-0130">Cell adhesion</keyword>
<dbReference type="OrthoDB" id="4753554at2"/>
<evidence type="ECO:0000256" key="4">
    <source>
        <dbReference type="ARBA" id="ARBA00022889"/>
    </source>
</evidence>